<dbReference type="eggNOG" id="ENOG502SI8N">
    <property type="taxonomic scope" value="Eukaryota"/>
</dbReference>
<evidence type="ECO:0000313" key="2">
    <source>
        <dbReference type="EMBL" id="EPS99622.1"/>
    </source>
</evidence>
<dbReference type="PANTHER" id="PTHR35043:SF7">
    <property type="entry name" value="TRANSCRIPTION FACTOR DOMAIN-CONTAINING PROTEIN"/>
    <property type="match status" value="1"/>
</dbReference>
<keyword evidence="1" id="KW-0472">Membrane</keyword>
<gene>
    <name evidence="2" type="ORF">FOMPIDRAFT_1060699</name>
</gene>
<feature type="transmembrane region" description="Helical" evidence="1">
    <location>
        <begin position="20"/>
        <end position="38"/>
    </location>
</feature>
<dbReference type="EMBL" id="KE504155">
    <property type="protein sequence ID" value="EPS99622.1"/>
    <property type="molecule type" value="Genomic_DNA"/>
</dbReference>
<name>S8E4D5_FOMSC</name>
<dbReference type="Proteomes" id="UP000015241">
    <property type="component" value="Unassembled WGS sequence"/>
</dbReference>
<dbReference type="AlphaFoldDB" id="S8E4D5"/>
<proteinExistence type="predicted"/>
<keyword evidence="1" id="KW-0812">Transmembrane</keyword>
<feature type="transmembrane region" description="Helical" evidence="1">
    <location>
        <begin position="572"/>
        <end position="593"/>
    </location>
</feature>
<dbReference type="OrthoDB" id="2802791at2759"/>
<dbReference type="PANTHER" id="PTHR35043">
    <property type="entry name" value="TRANSCRIPTION FACTOR DOMAIN-CONTAINING PROTEIN"/>
    <property type="match status" value="1"/>
</dbReference>
<organism evidence="2 3">
    <name type="scientific">Fomitopsis schrenkii</name>
    <name type="common">Brown rot fungus</name>
    <dbReference type="NCBI Taxonomy" id="2126942"/>
    <lineage>
        <taxon>Eukaryota</taxon>
        <taxon>Fungi</taxon>
        <taxon>Dikarya</taxon>
        <taxon>Basidiomycota</taxon>
        <taxon>Agaricomycotina</taxon>
        <taxon>Agaricomycetes</taxon>
        <taxon>Polyporales</taxon>
        <taxon>Fomitopsis</taxon>
    </lineage>
</organism>
<accession>S8E4D5</accession>
<reference evidence="2 3" key="1">
    <citation type="journal article" date="2012" name="Science">
        <title>The Paleozoic origin of enzymatic lignin decomposition reconstructed from 31 fungal genomes.</title>
        <authorList>
            <person name="Floudas D."/>
            <person name="Binder M."/>
            <person name="Riley R."/>
            <person name="Barry K."/>
            <person name="Blanchette R.A."/>
            <person name="Henrissat B."/>
            <person name="Martinez A.T."/>
            <person name="Otillar R."/>
            <person name="Spatafora J.W."/>
            <person name="Yadav J.S."/>
            <person name="Aerts A."/>
            <person name="Benoit I."/>
            <person name="Boyd A."/>
            <person name="Carlson A."/>
            <person name="Copeland A."/>
            <person name="Coutinho P.M."/>
            <person name="de Vries R.P."/>
            <person name="Ferreira P."/>
            <person name="Findley K."/>
            <person name="Foster B."/>
            <person name="Gaskell J."/>
            <person name="Glotzer D."/>
            <person name="Gorecki P."/>
            <person name="Heitman J."/>
            <person name="Hesse C."/>
            <person name="Hori C."/>
            <person name="Igarashi K."/>
            <person name="Jurgens J.A."/>
            <person name="Kallen N."/>
            <person name="Kersten P."/>
            <person name="Kohler A."/>
            <person name="Kuees U."/>
            <person name="Kumar T.K.A."/>
            <person name="Kuo A."/>
            <person name="LaButti K."/>
            <person name="Larrondo L.F."/>
            <person name="Lindquist E."/>
            <person name="Ling A."/>
            <person name="Lombard V."/>
            <person name="Lucas S."/>
            <person name="Lundell T."/>
            <person name="Martin R."/>
            <person name="McLaughlin D.J."/>
            <person name="Morgenstern I."/>
            <person name="Morin E."/>
            <person name="Murat C."/>
            <person name="Nagy L.G."/>
            <person name="Nolan M."/>
            <person name="Ohm R.A."/>
            <person name="Patyshakuliyeva A."/>
            <person name="Rokas A."/>
            <person name="Ruiz-Duenas F.J."/>
            <person name="Sabat G."/>
            <person name="Salamov A."/>
            <person name="Samejima M."/>
            <person name="Schmutz J."/>
            <person name="Slot J.C."/>
            <person name="St John F."/>
            <person name="Stenlid J."/>
            <person name="Sun H."/>
            <person name="Sun S."/>
            <person name="Syed K."/>
            <person name="Tsang A."/>
            <person name="Wiebenga A."/>
            <person name="Young D."/>
            <person name="Pisabarro A."/>
            <person name="Eastwood D.C."/>
            <person name="Martin F."/>
            <person name="Cullen D."/>
            <person name="Grigoriev I.V."/>
            <person name="Hibbett D.S."/>
        </authorList>
    </citation>
    <scope>NUCLEOTIDE SEQUENCE</scope>
    <source>
        <strain evidence="3">FP-58527</strain>
    </source>
</reference>
<evidence type="ECO:0000313" key="3">
    <source>
        <dbReference type="Proteomes" id="UP000015241"/>
    </source>
</evidence>
<protein>
    <submittedName>
        <fullName evidence="2">Uncharacterized protein</fullName>
    </submittedName>
</protein>
<dbReference type="HOGENOM" id="CLU_022883_5_1_1"/>
<evidence type="ECO:0000256" key="1">
    <source>
        <dbReference type="SAM" id="Phobius"/>
    </source>
</evidence>
<dbReference type="STRING" id="743788.S8E4D5"/>
<sequence length="661" mass="73622">MSNSTVSWKPDPDFRGTFNILSTCIGTLLICVWSAVHDDIPKGKRGFMAFLRRIGWLFVGLLAPELLLYIAFSQHVRARRILREAEKAFGTGSPRASRRSWWSIMWRRLHGRTWSELPSDDELDTIPELPLRSPSIAASADKYADTSSFNGVGQRKHPWTLTHAFFAAMGGFKLDGRDDEGECYLPAWQGEAMISPEGIIFLLKHAPHLIPDIPVEEIEDRSKADGLAKALLVWQVLWFCLNSGSRLVQGLPLSLLEVSTIAHGVSTLITYAFWWAKPLNIKEPILVGGRTKEAAAFGAWMSIASDAERNVFGGISYYGTYGEHHRLTYVSASSMLEAARKVDPASDSVTFTLNPDEYHYLSGPETPSIKTEDAIRYRFSVSGEQVVASPQWPDRDPLESVPRAHSKESYVIDLAELADSSGSDAIVLPMHYSSDEVLLLYDWSEPWRWLKSSLQRLRANVVYRRHPAWDSPVSYDRSPIEADPTCLRRWRHAGRLPRYIHLELERIPVGDSPLVVPIATLQSSLTFIDKTGSTMSDLVMSAILPAAYGTPHLLGWNATFPTNLEKLLWRTAALAVTASGFAMLAFGALLVLIDVTAQYLFGMDVEDVSKQVVQVGVIPLGFVLYVAASGYLLVESFRQLFALPPAAFQLASWANSIPHFT</sequence>
<feature type="transmembrane region" description="Helical" evidence="1">
    <location>
        <begin position="613"/>
        <end position="634"/>
    </location>
</feature>
<keyword evidence="3" id="KW-1185">Reference proteome</keyword>
<feature type="transmembrane region" description="Helical" evidence="1">
    <location>
        <begin position="50"/>
        <end position="72"/>
    </location>
</feature>
<dbReference type="InParanoid" id="S8E4D5"/>
<keyword evidence="1" id="KW-1133">Transmembrane helix</keyword>